<dbReference type="RefSeq" id="WP_036438608.1">
    <property type="nucleotide sequence ID" value="NZ_CP026341.1"/>
</dbReference>
<evidence type="ECO:0000256" key="1">
    <source>
        <dbReference type="ARBA" id="ARBA00004651"/>
    </source>
</evidence>
<dbReference type="Gene3D" id="1.20.1740.10">
    <property type="entry name" value="Amino acid/polyamine transporter I"/>
    <property type="match status" value="1"/>
</dbReference>
<gene>
    <name evidence="6" type="ORF">KN71_003115</name>
</gene>
<dbReference type="Proteomes" id="UP000029712">
    <property type="component" value="Chromosome"/>
</dbReference>
<keyword evidence="4" id="KW-1133">Transmembrane helix</keyword>
<reference evidence="6 7" key="2">
    <citation type="submission" date="2018-10" db="EMBL/GenBank/DDBJ databases">
        <title>Detection and isolation of Mycoplasma hominis as a predominant microorganism from pelvic cavity of patient with salpingitis and tubo-ovarian abscess.</title>
        <authorList>
            <person name="Guschin A.E."/>
            <person name="Khayrullina G.A."/>
            <person name="Rakovskaya I.V."/>
            <person name="Shelenkov A.A."/>
            <person name="Shagin D.A."/>
        </authorList>
    </citation>
    <scope>NUCLEOTIDE SEQUENCE [LARGE SCALE GENOMIC DNA]</scope>
    <source>
        <strain evidence="7">TOA</strain>
    </source>
</reference>
<evidence type="ECO:0000256" key="3">
    <source>
        <dbReference type="ARBA" id="ARBA00022692"/>
    </source>
</evidence>
<dbReference type="OrthoDB" id="396925at2"/>
<evidence type="ECO:0000256" key="4">
    <source>
        <dbReference type="ARBA" id="ARBA00022989"/>
    </source>
</evidence>
<dbReference type="AlphaFoldDB" id="A0A2K9YU54"/>
<dbReference type="PIRSF" id="PIRSF006060">
    <property type="entry name" value="AA_transporter"/>
    <property type="match status" value="1"/>
</dbReference>
<evidence type="ECO:0000256" key="2">
    <source>
        <dbReference type="ARBA" id="ARBA00022475"/>
    </source>
</evidence>
<name>A0A2K9YU54_METHO</name>
<proteinExistence type="predicted"/>
<organism evidence="6 7">
    <name type="scientific">Metamycoplasma hominis</name>
    <name type="common">Mycoplasma hominis</name>
    <dbReference type="NCBI Taxonomy" id="2098"/>
    <lineage>
        <taxon>Bacteria</taxon>
        <taxon>Bacillati</taxon>
        <taxon>Mycoplasmatota</taxon>
        <taxon>Mycoplasmoidales</taxon>
        <taxon>Metamycoplasmataceae</taxon>
        <taxon>Metamycoplasma</taxon>
    </lineage>
</organism>
<keyword evidence="3" id="KW-0812">Transmembrane</keyword>
<sequence>MAEEQLVVTSSPKKKIGFFSAILIVMGSAIGVGVFLRSKNVLQNSANNVVWALIVWLIAGFAVITMGIALVEVASGRNDNLGVIGWTKAFSTLSLYKGTKFFMTYLYLPFTYFFMPYYVIVQFQDGIAGFVGYSKVGFGGSTSAPWIYFAIGLALTLWMIFSAGISGRATNIQNWIVTVAKLIPIFVVIILGIIFAVYKGTGKEGFVAGVDDGVTPLWHKITSADLFNKSSSSFLGLTPFLTVFSSLGGIFFAFDGFYVTAGIQSEMKHPEKTPAAIVIGLASMTVLYMLIAVTMTLGGNNGSFYGFGDELNAVKAGWVFGVINILISIGIIGILNGFTAWATRWVEDLVREGEMFMPVKAYRYIKHSQVPWVGAIFVLLISLPFMVIFTAIGAYAYFGGGYSTDYGYQIDNLLTFADLMANWMAVFAFAFIATSIIGMLQNRKKHFIAVVEGKHSKWTGYVSVIFILSVMFFLAIDPFISIGLSAAQYVADKTQDNRNGLVGNIATSVLFIIYAAVSFLGAPVERQIAKSNKIKFDRVLSGNICAHEVPEWCPCKLEELKEKAELNDMVLKTFAEAR</sequence>
<protein>
    <submittedName>
        <fullName evidence="6">Amino acid permease</fullName>
    </submittedName>
</protein>
<comment type="subcellular location">
    <subcellularLocation>
        <location evidence="1">Cell membrane</location>
        <topology evidence="1">Multi-pass membrane protein</topology>
    </subcellularLocation>
</comment>
<keyword evidence="2" id="KW-1003">Cell membrane</keyword>
<dbReference type="GO" id="GO:0022857">
    <property type="term" value="F:transmembrane transporter activity"/>
    <property type="evidence" value="ECO:0007669"/>
    <property type="project" value="InterPro"/>
</dbReference>
<dbReference type="InterPro" id="IPR002293">
    <property type="entry name" value="AA/rel_permease1"/>
</dbReference>
<dbReference type="PANTHER" id="PTHR42770:SF7">
    <property type="entry name" value="MEMBRANE PROTEIN"/>
    <property type="match status" value="1"/>
</dbReference>
<dbReference type="GO" id="GO:0005886">
    <property type="term" value="C:plasma membrane"/>
    <property type="evidence" value="ECO:0007669"/>
    <property type="project" value="UniProtKB-SubCell"/>
</dbReference>
<evidence type="ECO:0000313" key="6">
    <source>
        <dbReference type="EMBL" id="AYN65658.1"/>
    </source>
</evidence>
<dbReference type="EMBL" id="CP033021">
    <property type="protein sequence ID" value="AYN65658.1"/>
    <property type="molecule type" value="Genomic_DNA"/>
</dbReference>
<dbReference type="InterPro" id="IPR050367">
    <property type="entry name" value="APC_superfamily"/>
</dbReference>
<dbReference type="PANTHER" id="PTHR42770">
    <property type="entry name" value="AMINO ACID TRANSPORTER-RELATED"/>
    <property type="match status" value="1"/>
</dbReference>
<evidence type="ECO:0000256" key="5">
    <source>
        <dbReference type="ARBA" id="ARBA00023136"/>
    </source>
</evidence>
<accession>A0A2K9YU54</accession>
<reference evidence="6 7" key="1">
    <citation type="submission" date="2014-08" db="EMBL/GenBank/DDBJ databases">
        <authorList>
            <person name="Kuleshov K."/>
            <person name="Dedkov V."/>
            <person name="Markelov M."/>
            <person name="Pimkina E."/>
        </authorList>
    </citation>
    <scope>NUCLEOTIDE SEQUENCE [LARGE SCALE GENOMIC DNA]</scope>
    <source>
        <strain evidence="7">TOA</strain>
    </source>
</reference>
<dbReference type="Pfam" id="PF13520">
    <property type="entry name" value="AA_permease_2"/>
    <property type="match status" value="1"/>
</dbReference>
<evidence type="ECO:0000313" key="7">
    <source>
        <dbReference type="Proteomes" id="UP000029712"/>
    </source>
</evidence>
<keyword evidence="5" id="KW-0472">Membrane</keyword>